<proteinExistence type="predicted"/>
<feature type="compositionally biased region" description="Basic and acidic residues" evidence="8">
    <location>
        <begin position="52"/>
        <end position="69"/>
    </location>
</feature>
<evidence type="ECO:0000259" key="9">
    <source>
        <dbReference type="Pfam" id="PF17123"/>
    </source>
</evidence>
<evidence type="ECO:0000256" key="3">
    <source>
        <dbReference type="ARBA" id="ARBA00022723"/>
    </source>
</evidence>
<sequence>MGSGSSRLGSRSSRSNRTKRTFASIFICGASPSSRRSAVEMEEDPAEMLVDSAEHADTEKLQNSEKDPSPDFIPSQAERGASSASNLVNSEKSTSVDASSNVQGGNQRENSTKDMELVTRYNPGRKRGETASTSQDDRSFRYPLSLNRRADDDVVNNVATTVNVDVSQVFAGYSHSSSPLSHGNGESSSSEDFVANHTNEILIFNNSDSVSVLSDSSVTPHLVGDDMRQDTPPSGFEFLVSDREEGVRDGSALHVDMANASPTFFSNIPAEISSREARRNSRRLFWDSFSRRSPRRRADPRNFRFPNDNSDDIASHDRLLLDFSDNSLHEGSGGNFPSNGSRNERRRHSRSEMWERLPAGLIASDHRSATCPSGIHTDGPCSCETILTSRESGSRASISRIVMLAEALFEVLDEIHRQPMSLSLSVLSLPAPESVVDSFPVKSYSKPEEVDTSNNVLQCHICLSEYEEGDKIRVLPCHHEFHLLLYVHFAEEMYEMVSLTVQFLTQQHFLFEYPMTSEGILKAPLNGVYFPKHLELGRCERIRGPLPFLHFRRFPHTILWRACTDVYGSFRSAMYPCCVVDVKKAHFNVH</sequence>
<keyword evidence="11" id="KW-1185">Reference proteome</keyword>
<dbReference type="Gene3D" id="3.30.40.10">
    <property type="entry name" value="Zinc/RING finger domain, C3HC4 (zinc finger)"/>
    <property type="match status" value="1"/>
</dbReference>
<keyword evidence="7" id="KW-0472">Membrane</keyword>
<feature type="compositionally biased region" description="Polar residues" evidence="8">
    <location>
        <begin position="82"/>
        <end position="109"/>
    </location>
</feature>
<name>A0A9J5Y0M9_SOLCO</name>
<organism evidence="10 11">
    <name type="scientific">Solanum commersonii</name>
    <name type="common">Commerson's wild potato</name>
    <name type="synonym">Commerson's nightshade</name>
    <dbReference type="NCBI Taxonomy" id="4109"/>
    <lineage>
        <taxon>Eukaryota</taxon>
        <taxon>Viridiplantae</taxon>
        <taxon>Streptophyta</taxon>
        <taxon>Embryophyta</taxon>
        <taxon>Tracheophyta</taxon>
        <taxon>Spermatophyta</taxon>
        <taxon>Magnoliopsida</taxon>
        <taxon>eudicotyledons</taxon>
        <taxon>Gunneridae</taxon>
        <taxon>Pentapetalae</taxon>
        <taxon>asterids</taxon>
        <taxon>lamiids</taxon>
        <taxon>Solanales</taxon>
        <taxon>Solanaceae</taxon>
        <taxon>Solanoideae</taxon>
        <taxon>Solaneae</taxon>
        <taxon>Solanum</taxon>
    </lineage>
</organism>
<evidence type="ECO:0000256" key="4">
    <source>
        <dbReference type="ARBA" id="ARBA00022771"/>
    </source>
</evidence>
<dbReference type="GO" id="GO:0008270">
    <property type="term" value="F:zinc ion binding"/>
    <property type="evidence" value="ECO:0007669"/>
    <property type="project" value="UniProtKB-KW"/>
</dbReference>
<comment type="caution">
    <text evidence="10">The sequence shown here is derived from an EMBL/GenBank/DDBJ whole genome shotgun (WGS) entry which is preliminary data.</text>
</comment>
<keyword evidence="3" id="KW-0479">Metal-binding</keyword>
<feature type="domain" description="RING-type" evidence="9">
    <location>
        <begin position="458"/>
        <end position="482"/>
    </location>
</feature>
<feature type="region of interest" description="Disordered" evidence="8">
    <location>
        <begin position="1"/>
        <end position="140"/>
    </location>
</feature>
<keyword evidence="6" id="KW-1133">Transmembrane helix</keyword>
<evidence type="ECO:0000313" key="11">
    <source>
        <dbReference type="Proteomes" id="UP000824120"/>
    </source>
</evidence>
<protein>
    <recommendedName>
        <fullName evidence="9">RING-type domain-containing protein</fullName>
    </recommendedName>
</protein>
<dbReference type="PANTHER" id="PTHR47168">
    <property type="entry name" value="RING ZINC FINGER DOMAIN SUPERFAMILY PROTEIN-RELATED"/>
    <property type="match status" value="1"/>
</dbReference>
<evidence type="ECO:0000313" key="10">
    <source>
        <dbReference type="EMBL" id="KAG5594001.1"/>
    </source>
</evidence>
<dbReference type="InterPro" id="IPR013083">
    <property type="entry name" value="Znf_RING/FYVE/PHD"/>
</dbReference>
<dbReference type="AlphaFoldDB" id="A0A9J5Y0M9"/>
<feature type="region of interest" description="Disordered" evidence="8">
    <location>
        <begin position="330"/>
        <end position="351"/>
    </location>
</feature>
<dbReference type="GO" id="GO:0016020">
    <property type="term" value="C:membrane"/>
    <property type="evidence" value="ECO:0007669"/>
    <property type="project" value="UniProtKB-SubCell"/>
</dbReference>
<dbReference type="InterPro" id="IPR051653">
    <property type="entry name" value="E3_ligase_sorting_rcpt"/>
</dbReference>
<gene>
    <name evidence="10" type="ORF">H5410_035233</name>
</gene>
<keyword evidence="5" id="KW-0862">Zinc</keyword>
<dbReference type="Pfam" id="PF17123">
    <property type="entry name" value="zf-RING_11"/>
    <property type="match status" value="1"/>
</dbReference>
<dbReference type="OrthoDB" id="8062037at2759"/>
<accession>A0A9J5Y0M9</accession>
<keyword evidence="4" id="KW-0863">Zinc-finger</keyword>
<keyword evidence="2" id="KW-0812">Transmembrane</keyword>
<reference evidence="10 11" key="1">
    <citation type="submission" date="2020-09" db="EMBL/GenBank/DDBJ databases">
        <title>De no assembly of potato wild relative species, Solanum commersonii.</title>
        <authorList>
            <person name="Cho K."/>
        </authorList>
    </citation>
    <scope>NUCLEOTIDE SEQUENCE [LARGE SCALE GENOMIC DNA]</scope>
    <source>
        <strain evidence="10">LZ3.2</strain>
        <tissue evidence="10">Leaf</tissue>
    </source>
</reference>
<comment type="subcellular location">
    <subcellularLocation>
        <location evidence="1">Membrane</location>
        <topology evidence="1">Single-pass membrane protein</topology>
    </subcellularLocation>
</comment>
<evidence type="ECO:0000256" key="2">
    <source>
        <dbReference type="ARBA" id="ARBA00022692"/>
    </source>
</evidence>
<evidence type="ECO:0000256" key="8">
    <source>
        <dbReference type="SAM" id="MobiDB-lite"/>
    </source>
</evidence>
<evidence type="ECO:0000256" key="1">
    <source>
        <dbReference type="ARBA" id="ARBA00004167"/>
    </source>
</evidence>
<feature type="compositionally biased region" description="Low complexity" evidence="8">
    <location>
        <begin position="1"/>
        <end position="13"/>
    </location>
</feature>
<dbReference type="Proteomes" id="UP000824120">
    <property type="component" value="Chromosome 7"/>
</dbReference>
<evidence type="ECO:0000256" key="6">
    <source>
        <dbReference type="ARBA" id="ARBA00022989"/>
    </source>
</evidence>
<dbReference type="EMBL" id="JACXVP010000007">
    <property type="protein sequence ID" value="KAG5594001.1"/>
    <property type="molecule type" value="Genomic_DNA"/>
</dbReference>
<dbReference type="PANTHER" id="PTHR47168:SF6">
    <property type="entry name" value="E3 UBIQUITIN-PROTEIN LIGASE RLIM-LIKE"/>
    <property type="match status" value="1"/>
</dbReference>
<evidence type="ECO:0000256" key="7">
    <source>
        <dbReference type="ARBA" id="ARBA00023136"/>
    </source>
</evidence>
<evidence type="ECO:0000256" key="5">
    <source>
        <dbReference type="ARBA" id="ARBA00022833"/>
    </source>
</evidence>
<dbReference type="InterPro" id="IPR001841">
    <property type="entry name" value="Znf_RING"/>
</dbReference>
<dbReference type="SUPFAM" id="SSF57850">
    <property type="entry name" value="RING/U-box"/>
    <property type="match status" value="1"/>
</dbReference>